<feature type="region of interest" description="Disordered" evidence="1">
    <location>
        <begin position="18"/>
        <end position="66"/>
    </location>
</feature>
<dbReference type="PANTHER" id="PTHR35162:SF2">
    <property type="entry name" value="OS08G0516600 PROTEIN"/>
    <property type="match status" value="1"/>
</dbReference>
<accession>A0A4S8IK51</accession>
<reference evidence="2 3" key="1">
    <citation type="journal article" date="2019" name="Nat. Plants">
        <title>Genome sequencing of Musa balbisiana reveals subgenome evolution and function divergence in polyploid bananas.</title>
        <authorList>
            <person name="Yao X."/>
        </authorList>
    </citation>
    <scope>NUCLEOTIDE SEQUENCE [LARGE SCALE GENOMIC DNA]</scope>
    <source>
        <strain evidence="3">cv. DH-PKW</strain>
        <tissue evidence="2">Leaves</tissue>
    </source>
</reference>
<comment type="caution">
    <text evidence="2">The sequence shown here is derived from an EMBL/GenBank/DDBJ whole genome shotgun (WGS) entry which is preliminary data.</text>
</comment>
<dbReference type="PANTHER" id="PTHR35162">
    <property type="entry name" value="OS08G0516600 PROTEIN"/>
    <property type="match status" value="1"/>
</dbReference>
<sequence length="135" mass="15113">MGLQLDVHEFPSLALVHTTGSKSNSSDEVECSTPKTEELEPRPAIVCPPAPRKPRPAKRKLRAPPKGYHQVPIDLASVFVPLPGHKFRLISPRSSCRSHAPQARRFGWLDPPPIDLAISLFSRPRRQLAFSRRLL</sequence>
<evidence type="ECO:0000256" key="1">
    <source>
        <dbReference type="SAM" id="MobiDB-lite"/>
    </source>
</evidence>
<protein>
    <submittedName>
        <fullName evidence="2">Uncharacterized protein</fullName>
    </submittedName>
</protein>
<name>A0A4S8IK51_MUSBA</name>
<evidence type="ECO:0000313" key="3">
    <source>
        <dbReference type="Proteomes" id="UP000317650"/>
    </source>
</evidence>
<dbReference type="AlphaFoldDB" id="A0A4S8IK51"/>
<feature type="compositionally biased region" description="Basic residues" evidence="1">
    <location>
        <begin position="52"/>
        <end position="63"/>
    </location>
</feature>
<proteinExistence type="predicted"/>
<dbReference type="InterPro" id="IPR053115">
    <property type="entry name" value="CDK_inhibitor"/>
</dbReference>
<dbReference type="Proteomes" id="UP000317650">
    <property type="component" value="Chromosome 9"/>
</dbReference>
<organism evidence="2 3">
    <name type="scientific">Musa balbisiana</name>
    <name type="common">Banana</name>
    <dbReference type="NCBI Taxonomy" id="52838"/>
    <lineage>
        <taxon>Eukaryota</taxon>
        <taxon>Viridiplantae</taxon>
        <taxon>Streptophyta</taxon>
        <taxon>Embryophyta</taxon>
        <taxon>Tracheophyta</taxon>
        <taxon>Spermatophyta</taxon>
        <taxon>Magnoliopsida</taxon>
        <taxon>Liliopsida</taxon>
        <taxon>Zingiberales</taxon>
        <taxon>Musaceae</taxon>
        <taxon>Musa</taxon>
    </lineage>
</organism>
<evidence type="ECO:0000313" key="2">
    <source>
        <dbReference type="EMBL" id="THU47832.1"/>
    </source>
</evidence>
<keyword evidence="3" id="KW-1185">Reference proteome</keyword>
<gene>
    <name evidence="2" type="ORF">C4D60_Mb09t19790</name>
</gene>
<dbReference type="EMBL" id="PYDT01000010">
    <property type="protein sequence ID" value="THU47832.1"/>
    <property type="molecule type" value="Genomic_DNA"/>
</dbReference>